<dbReference type="KEGG" id="xya:ET471_01075"/>
<evidence type="ECO:0000256" key="9">
    <source>
        <dbReference type="ARBA" id="ARBA00023065"/>
    </source>
</evidence>
<evidence type="ECO:0000256" key="8">
    <source>
        <dbReference type="ARBA" id="ARBA00022967"/>
    </source>
</evidence>
<dbReference type="InterPro" id="IPR020003">
    <property type="entry name" value="ATPase_a/bsu_AS"/>
</dbReference>
<protein>
    <recommendedName>
        <fullName evidence="13">ATP synthase subunit beta</fullName>
        <ecNumber evidence="13">7.1.2.2</ecNumber>
    </recommendedName>
    <alternativeName>
        <fullName evidence="13">ATP synthase F1 sector subunit beta</fullName>
    </alternativeName>
    <alternativeName>
        <fullName evidence="13">F-ATPase subunit beta</fullName>
    </alternativeName>
</protein>
<accession>A0A4P6F039</accession>
<dbReference type="Proteomes" id="UP000292118">
    <property type="component" value="Chromosome"/>
</dbReference>
<keyword evidence="4 13" id="KW-1003">Cell membrane</keyword>
<dbReference type="GO" id="GO:0046933">
    <property type="term" value="F:proton-transporting ATP synthase activity, rotational mechanism"/>
    <property type="evidence" value="ECO:0007669"/>
    <property type="project" value="UniProtKB-UniRule"/>
</dbReference>
<evidence type="ECO:0000256" key="6">
    <source>
        <dbReference type="ARBA" id="ARBA00022781"/>
    </source>
</evidence>
<proteinExistence type="inferred from homology"/>
<comment type="subcellular location">
    <subcellularLocation>
        <location evidence="13">Cell membrane</location>
        <topology evidence="13">Peripheral membrane protein</topology>
    </subcellularLocation>
    <subcellularLocation>
        <location evidence="1">Membrane</location>
        <topology evidence="1">Peripheral membrane protein</topology>
    </subcellularLocation>
</comment>
<dbReference type="FunFam" id="3.40.50.300:FF:000004">
    <property type="entry name" value="ATP synthase subunit beta"/>
    <property type="match status" value="1"/>
</dbReference>
<keyword evidence="16" id="KW-1185">Reference proteome</keyword>
<keyword evidence="6 13" id="KW-0375">Hydrogen ion transport</keyword>
<dbReference type="SUPFAM" id="SSF50615">
    <property type="entry name" value="N-terminal domain of alpha and beta subunits of F1 ATP synthase"/>
    <property type="match status" value="1"/>
</dbReference>
<evidence type="ECO:0000313" key="16">
    <source>
        <dbReference type="Proteomes" id="UP000292118"/>
    </source>
</evidence>
<dbReference type="InterPro" id="IPR005722">
    <property type="entry name" value="ATP_synth_F1_bsu"/>
</dbReference>
<evidence type="ECO:0000256" key="11">
    <source>
        <dbReference type="ARBA" id="ARBA00023196"/>
    </source>
</evidence>
<dbReference type="Pfam" id="PF22919">
    <property type="entry name" value="ATP-synt_VA_C"/>
    <property type="match status" value="1"/>
</dbReference>
<dbReference type="HAMAP" id="MF_01347">
    <property type="entry name" value="ATP_synth_beta_bact"/>
    <property type="match status" value="1"/>
</dbReference>
<evidence type="ECO:0000256" key="13">
    <source>
        <dbReference type="HAMAP-Rule" id="MF_01347"/>
    </source>
</evidence>
<evidence type="ECO:0000259" key="14">
    <source>
        <dbReference type="SMART" id="SM00382"/>
    </source>
</evidence>
<dbReference type="InterPro" id="IPR050053">
    <property type="entry name" value="ATPase_alpha/beta_chains"/>
</dbReference>
<comment type="similarity">
    <text evidence="2 13">Belongs to the ATPase alpha/beta chains family.</text>
</comment>
<dbReference type="OrthoDB" id="9801639at2"/>
<dbReference type="InterPro" id="IPR024034">
    <property type="entry name" value="ATPase_F1/V1_b/a_C"/>
</dbReference>
<dbReference type="Gene3D" id="2.40.10.170">
    <property type="match status" value="1"/>
</dbReference>
<dbReference type="Gene3D" id="3.40.50.300">
    <property type="entry name" value="P-loop containing nucleotide triphosphate hydrolases"/>
    <property type="match status" value="1"/>
</dbReference>
<keyword evidence="12 13" id="KW-0066">ATP synthesis</keyword>
<dbReference type="FunFam" id="1.10.1140.10:FF:000005">
    <property type="entry name" value="ATP synthase subunit beta"/>
    <property type="match status" value="1"/>
</dbReference>
<name>A0A4P6F039_9MICO</name>
<dbReference type="RefSeq" id="WP_129186214.1">
    <property type="nucleotide sequence ID" value="NZ_CP035493.1"/>
</dbReference>
<dbReference type="Pfam" id="PF02874">
    <property type="entry name" value="ATP-synt_ab_N"/>
    <property type="match status" value="1"/>
</dbReference>
<evidence type="ECO:0000256" key="5">
    <source>
        <dbReference type="ARBA" id="ARBA00022741"/>
    </source>
</evidence>
<dbReference type="InterPro" id="IPR036121">
    <property type="entry name" value="ATPase_F1/V1/A1_a/bsu_N_sf"/>
</dbReference>
<keyword evidence="9 13" id="KW-0406">Ion transport</keyword>
<dbReference type="GO" id="GO:0045259">
    <property type="term" value="C:proton-transporting ATP synthase complex"/>
    <property type="evidence" value="ECO:0007669"/>
    <property type="project" value="UniProtKB-KW"/>
</dbReference>
<dbReference type="InterPro" id="IPR003593">
    <property type="entry name" value="AAA+_ATPase"/>
</dbReference>
<dbReference type="Gene3D" id="1.10.1140.10">
    <property type="entry name" value="Bovine Mitochondrial F1-atpase, Atp Synthase Beta Chain, Chain D, domain 3"/>
    <property type="match status" value="1"/>
</dbReference>
<gene>
    <name evidence="13 15" type="primary">atpD</name>
    <name evidence="15" type="ORF">ET471_01075</name>
</gene>
<evidence type="ECO:0000256" key="3">
    <source>
        <dbReference type="ARBA" id="ARBA00022448"/>
    </source>
</evidence>
<dbReference type="Pfam" id="PF00006">
    <property type="entry name" value="ATP-synt_ab"/>
    <property type="match status" value="1"/>
</dbReference>
<evidence type="ECO:0000256" key="2">
    <source>
        <dbReference type="ARBA" id="ARBA00008936"/>
    </source>
</evidence>
<dbReference type="CDD" id="cd18115">
    <property type="entry name" value="ATP-synt_F1_beta_N"/>
    <property type="match status" value="1"/>
</dbReference>
<dbReference type="EMBL" id="CP035493">
    <property type="protein sequence ID" value="QAY68812.1"/>
    <property type="molecule type" value="Genomic_DNA"/>
</dbReference>
<keyword evidence="11 13" id="KW-0139">CF(1)</keyword>
<comment type="catalytic activity">
    <reaction evidence="13">
        <text>ATP + H2O + 4 H(+)(in) = ADP + phosphate + 5 H(+)(out)</text>
        <dbReference type="Rhea" id="RHEA:57720"/>
        <dbReference type="ChEBI" id="CHEBI:15377"/>
        <dbReference type="ChEBI" id="CHEBI:15378"/>
        <dbReference type="ChEBI" id="CHEBI:30616"/>
        <dbReference type="ChEBI" id="CHEBI:43474"/>
        <dbReference type="ChEBI" id="CHEBI:456216"/>
        <dbReference type="EC" id="7.1.2.2"/>
    </reaction>
</comment>
<dbReference type="InterPro" id="IPR055190">
    <property type="entry name" value="ATP-synt_VA_C"/>
</dbReference>
<dbReference type="NCBIfam" id="TIGR01039">
    <property type="entry name" value="atpD"/>
    <property type="match status" value="1"/>
</dbReference>
<dbReference type="PANTHER" id="PTHR15184">
    <property type="entry name" value="ATP SYNTHASE"/>
    <property type="match status" value="1"/>
</dbReference>
<evidence type="ECO:0000313" key="15">
    <source>
        <dbReference type="EMBL" id="QAY68812.1"/>
    </source>
</evidence>
<dbReference type="EC" id="7.1.2.2" evidence="13"/>
<reference evidence="15 16" key="1">
    <citation type="submission" date="2019-01" db="EMBL/GenBank/DDBJ databases">
        <title>Genome sequencing of strain FW10M-9.</title>
        <authorList>
            <person name="Heo J."/>
            <person name="Kim S.-J."/>
            <person name="Kim J.-S."/>
            <person name="Hong S.-B."/>
            <person name="Kwon S.-W."/>
        </authorList>
    </citation>
    <scope>NUCLEOTIDE SEQUENCE [LARGE SCALE GENOMIC DNA]</scope>
    <source>
        <strain evidence="15 16">FW10M-9</strain>
    </source>
</reference>
<dbReference type="PROSITE" id="PS00152">
    <property type="entry name" value="ATPASE_ALPHA_BETA"/>
    <property type="match status" value="1"/>
</dbReference>
<dbReference type="GO" id="GO:0005524">
    <property type="term" value="F:ATP binding"/>
    <property type="evidence" value="ECO:0007669"/>
    <property type="project" value="UniProtKB-UniRule"/>
</dbReference>
<comment type="function">
    <text evidence="13">Produces ATP from ADP in the presence of a proton gradient across the membrane. The catalytic sites are hosted primarily by the beta subunits.</text>
</comment>
<evidence type="ECO:0000256" key="7">
    <source>
        <dbReference type="ARBA" id="ARBA00022840"/>
    </source>
</evidence>
<dbReference type="PANTHER" id="PTHR15184:SF71">
    <property type="entry name" value="ATP SYNTHASE SUBUNIT BETA, MITOCHONDRIAL"/>
    <property type="match status" value="1"/>
</dbReference>
<dbReference type="InterPro" id="IPR027417">
    <property type="entry name" value="P-loop_NTPase"/>
</dbReference>
<evidence type="ECO:0000256" key="10">
    <source>
        <dbReference type="ARBA" id="ARBA00023136"/>
    </source>
</evidence>
<dbReference type="GO" id="GO:0005886">
    <property type="term" value="C:plasma membrane"/>
    <property type="evidence" value="ECO:0007669"/>
    <property type="project" value="UniProtKB-SubCell"/>
</dbReference>
<organism evidence="15 16">
    <name type="scientific">Xylanimonas protaetiae</name>
    <dbReference type="NCBI Taxonomy" id="2509457"/>
    <lineage>
        <taxon>Bacteria</taxon>
        <taxon>Bacillati</taxon>
        <taxon>Actinomycetota</taxon>
        <taxon>Actinomycetes</taxon>
        <taxon>Micrococcales</taxon>
        <taxon>Promicromonosporaceae</taxon>
        <taxon>Xylanimonas</taxon>
    </lineage>
</organism>
<keyword evidence="8 13" id="KW-1278">Translocase</keyword>
<dbReference type="SUPFAM" id="SSF52540">
    <property type="entry name" value="P-loop containing nucleoside triphosphate hydrolases"/>
    <property type="match status" value="1"/>
</dbReference>
<dbReference type="CDD" id="cd01133">
    <property type="entry name" value="F1-ATPase_beta_CD"/>
    <property type="match status" value="1"/>
</dbReference>
<dbReference type="FunFam" id="2.40.10.170:FF:000005">
    <property type="entry name" value="ATP synthase subunit beta"/>
    <property type="match status" value="1"/>
</dbReference>
<feature type="binding site" evidence="13">
    <location>
        <begin position="176"/>
        <end position="183"/>
    </location>
    <ligand>
        <name>ATP</name>
        <dbReference type="ChEBI" id="CHEBI:30616"/>
    </ligand>
</feature>
<dbReference type="InterPro" id="IPR000194">
    <property type="entry name" value="ATPase_F1/V1/A1_a/bsu_nucl-bd"/>
</dbReference>
<dbReference type="SMART" id="SM00382">
    <property type="entry name" value="AAA"/>
    <property type="match status" value="1"/>
</dbReference>
<keyword evidence="10 13" id="KW-0472">Membrane</keyword>
<dbReference type="CDD" id="cd18110">
    <property type="entry name" value="ATP-synt_F1_beta_C"/>
    <property type="match status" value="1"/>
</dbReference>
<dbReference type="AlphaFoldDB" id="A0A4P6F039"/>
<keyword evidence="7 13" id="KW-0067">ATP-binding</keyword>
<evidence type="ECO:0000256" key="4">
    <source>
        <dbReference type="ARBA" id="ARBA00022475"/>
    </source>
</evidence>
<dbReference type="InterPro" id="IPR004100">
    <property type="entry name" value="ATPase_F1/V1/A1_a/bsu_N"/>
</dbReference>
<evidence type="ECO:0000256" key="12">
    <source>
        <dbReference type="ARBA" id="ARBA00023310"/>
    </source>
</evidence>
<keyword evidence="5 13" id="KW-0547">Nucleotide-binding</keyword>
<feature type="domain" description="AAA+ ATPase" evidence="14">
    <location>
        <begin position="168"/>
        <end position="372"/>
    </location>
</feature>
<sequence>MTATTVDSSVERTNGPATGRVARVIGPVVDIEFPEDSIPDIYNALTVEIDLSSQGEGEKSFTLTLEVAQHLGDSLVRAIALKPTDGLVRGAVVTNTGAPISVPVGDITKGHVFDVTGNVLNLKEGEKFEVTERWPIHRKAPAFKDLESKTSMFETGIKVIDLLTPYVQGGKIGLFGGAGVGKTVLIQEMIQRVAQDHGGVSVFAGVGERTREGNDLIHEMEDAGVFDKTALVFGQMDEPPGTRLRIALSGLTMAEYFRDVQKQDVLLFIDNIFRFTQAGSEVSTLLGRMPSAVGYQPNLADEMGILQERITSTRGHSITSLQAIYVPADDYTDPAPATTFAHLDATTELSREIASKGLYPAVDPLTSTSRILDPRYVGQDHYDTATLVKSILQRNKELQDIIAILGVDELSEEDKTVVARARRIQQFLSQNTYMAEKFTGVAGSTVPLTETIEAFQKIAAGDFDHVAEQAFYNIGGLEDLERNWARIQKEYGA</sequence>
<keyword evidence="3 13" id="KW-0813">Transport</keyword>
<dbReference type="SUPFAM" id="SSF47917">
    <property type="entry name" value="C-terminal domain of alpha and beta subunits of F1 ATP synthase"/>
    <property type="match status" value="1"/>
</dbReference>
<evidence type="ECO:0000256" key="1">
    <source>
        <dbReference type="ARBA" id="ARBA00004170"/>
    </source>
</evidence>